<evidence type="ECO:0000256" key="1">
    <source>
        <dbReference type="SAM" id="MobiDB-lite"/>
    </source>
</evidence>
<proteinExistence type="predicted"/>
<dbReference type="EMBL" id="KB405095">
    <property type="protein sequence ID" value="EMF51748.1"/>
    <property type="molecule type" value="Genomic_DNA"/>
</dbReference>
<evidence type="ECO:0000259" key="2">
    <source>
        <dbReference type="Pfam" id="PF01970"/>
    </source>
</evidence>
<gene>
    <name evidence="3" type="ORF">SBD_6270</name>
</gene>
<accession>M3ERR3</accession>
<feature type="region of interest" description="Disordered" evidence="1">
    <location>
        <begin position="88"/>
        <end position="113"/>
    </location>
</feature>
<reference evidence="4" key="1">
    <citation type="journal article" date="2013" name="Genome Announc.">
        <title>Draft Genome Sequence of Streptomyces bottropensis ATCC 25435, a Bottromycin-Producing Actinomycete.</title>
        <authorList>
            <person name="Zhang H."/>
            <person name="Zhou W."/>
            <person name="Zhuang Y."/>
            <person name="Liang X."/>
            <person name="Liu T."/>
        </authorList>
    </citation>
    <scope>NUCLEOTIDE SEQUENCE [LARGE SCALE GENOMIC DNA]</scope>
    <source>
        <strain evidence="4">ATCC 25435</strain>
    </source>
</reference>
<feature type="domain" description="DUF112" evidence="2">
    <location>
        <begin position="36"/>
        <end position="105"/>
    </location>
</feature>
<dbReference type="Pfam" id="PF01970">
    <property type="entry name" value="TctA"/>
    <property type="match status" value="1"/>
</dbReference>
<dbReference type="AlphaFoldDB" id="M3ERR3"/>
<protein>
    <submittedName>
        <fullName evidence="3">Integral membrane protein</fullName>
    </submittedName>
</protein>
<name>M3ERR3_9ACTN</name>
<dbReference type="PANTHER" id="PTHR35342">
    <property type="entry name" value="TRICARBOXYLIC TRANSPORT PROTEIN"/>
    <property type="match status" value="1"/>
</dbReference>
<organism evidence="3 4">
    <name type="scientific">Streptomyces bottropensis ATCC 25435</name>
    <dbReference type="NCBI Taxonomy" id="1054862"/>
    <lineage>
        <taxon>Bacteria</taxon>
        <taxon>Bacillati</taxon>
        <taxon>Actinomycetota</taxon>
        <taxon>Actinomycetes</taxon>
        <taxon>Kitasatosporales</taxon>
        <taxon>Streptomycetaceae</taxon>
        <taxon>Streptomyces</taxon>
    </lineage>
</organism>
<dbReference type="Proteomes" id="UP000030760">
    <property type="component" value="Unassembled WGS sequence"/>
</dbReference>
<dbReference type="InterPro" id="IPR002823">
    <property type="entry name" value="DUF112_TM"/>
</dbReference>
<evidence type="ECO:0000313" key="4">
    <source>
        <dbReference type="Proteomes" id="UP000030760"/>
    </source>
</evidence>
<evidence type="ECO:0000313" key="3">
    <source>
        <dbReference type="EMBL" id="EMF51748.1"/>
    </source>
</evidence>
<sequence length="113" mass="12306">MDVDLTRRGPVGPRTVPLWVAAHLRRSPPEPIPVGRPWLGRSDVRRTWKSWLRGPFIGFPFGAVPADGAEIPTFLSYVTEKRLSKHPDEWGRGAIEGVAGPESAGDRTPAGTG</sequence>
<dbReference type="PANTHER" id="PTHR35342:SF5">
    <property type="entry name" value="TRICARBOXYLIC TRANSPORT PROTEIN"/>
    <property type="match status" value="1"/>
</dbReference>